<dbReference type="GO" id="GO:0031177">
    <property type="term" value="F:phosphopantetheine binding"/>
    <property type="evidence" value="ECO:0007669"/>
    <property type="project" value="InterPro"/>
</dbReference>
<dbReference type="GO" id="GO:0044550">
    <property type="term" value="P:secondary metabolite biosynthetic process"/>
    <property type="evidence" value="ECO:0007669"/>
    <property type="project" value="UniProtKB-ARBA"/>
</dbReference>
<keyword evidence="4" id="KW-0597">Phosphoprotein</keyword>
<dbReference type="GO" id="GO:0043041">
    <property type="term" value="P:amino acid activation for nonribosomal peptide biosynthetic process"/>
    <property type="evidence" value="ECO:0007669"/>
    <property type="project" value="TreeGrafter"/>
</dbReference>
<keyword evidence="8" id="KW-1185">Reference proteome</keyword>
<dbReference type="PROSITE" id="PS50075">
    <property type="entry name" value="CARRIER"/>
    <property type="match status" value="4"/>
</dbReference>
<dbReference type="SUPFAM" id="SSF56801">
    <property type="entry name" value="Acetyl-CoA synthetase-like"/>
    <property type="match status" value="4"/>
</dbReference>
<proteinExistence type="inferred from homology"/>
<dbReference type="FunFam" id="3.30.300.30:FF:000010">
    <property type="entry name" value="Enterobactin synthetase component F"/>
    <property type="match status" value="2"/>
</dbReference>
<comment type="cofactor">
    <cofactor evidence="1">
        <name>pantetheine 4'-phosphate</name>
        <dbReference type="ChEBI" id="CHEBI:47942"/>
    </cofactor>
</comment>
<dbReference type="PANTHER" id="PTHR45527:SF1">
    <property type="entry name" value="FATTY ACID SYNTHASE"/>
    <property type="match status" value="1"/>
</dbReference>
<dbReference type="Pfam" id="PF00668">
    <property type="entry name" value="Condensation"/>
    <property type="match status" value="4"/>
</dbReference>
<dbReference type="InterPro" id="IPR000873">
    <property type="entry name" value="AMP-dep_synth/lig_dom"/>
</dbReference>
<dbReference type="EMBL" id="VIFM01000253">
    <property type="protein sequence ID" value="TQF10467.1"/>
    <property type="molecule type" value="Genomic_DNA"/>
</dbReference>
<dbReference type="Pfam" id="PF13193">
    <property type="entry name" value="AMP-binding_C"/>
    <property type="match status" value="4"/>
</dbReference>
<dbReference type="Proteomes" id="UP000315369">
    <property type="component" value="Unassembled WGS sequence"/>
</dbReference>
<dbReference type="Gene3D" id="3.40.50.1820">
    <property type="entry name" value="alpha/beta hydrolase"/>
    <property type="match status" value="2"/>
</dbReference>
<dbReference type="PROSITE" id="PS00012">
    <property type="entry name" value="PHOSPHOPANTETHEINE"/>
    <property type="match status" value="3"/>
</dbReference>
<feature type="region of interest" description="Disordered" evidence="5">
    <location>
        <begin position="1"/>
        <end position="24"/>
    </location>
</feature>
<dbReference type="InterPro" id="IPR020806">
    <property type="entry name" value="PKS_PP-bd"/>
</dbReference>
<evidence type="ECO:0000313" key="8">
    <source>
        <dbReference type="Proteomes" id="UP000315369"/>
    </source>
</evidence>
<name>A0A540WNQ2_9BACT</name>
<dbReference type="CDD" id="cd17646">
    <property type="entry name" value="A_NRPS_AB3403-like"/>
    <property type="match status" value="1"/>
</dbReference>
<feature type="domain" description="Carrier" evidence="6">
    <location>
        <begin position="4184"/>
        <end position="4259"/>
    </location>
</feature>
<dbReference type="NCBIfam" id="TIGR01733">
    <property type="entry name" value="AA-adenyl-dom"/>
    <property type="match status" value="4"/>
</dbReference>
<feature type="region of interest" description="Disordered" evidence="5">
    <location>
        <begin position="2027"/>
        <end position="2048"/>
    </location>
</feature>
<accession>A0A540WNQ2</accession>
<dbReference type="PANTHER" id="PTHR45527">
    <property type="entry name" value="NONRIBOSOMAL PEPTIDE SYNTHETASE"/>
    <property type="match status" value="1"/>
</dbReference>
<dbReference type="InterPro" id="IPR020845">
    <property type="entry name" value="AMP-binding_CS"/>
</dbReference>
<dbReference type="Gene3D" id="3.30.300.30">
    <property type="match status" value="4"/>
</dbReference>
<feature type="compositionally biased region" description="Pro residues" evidence="5">
    <location>
        <begin position="13"/>
        <end position="23"/>
    </location>
</feature>
<feature type="domain" description="Carrier" evidence="6">
    <location>
        <begin position="2047"/>
        <end position="2122"/>
    </location>
</feature>
<dbReference type="InterPro" id="IPR042099">
    <property type="entry name" value="ANL_N_sf"/>
</dbReference>
<dbReference type="SUPFAM" id="SSF52777">
    <property type="entry name" value="CoA-dependent acyltransferases"/>
    <property type="match status" value="8"/>
</dbReference>
<dbReference type="Gene3D" id="3.40.50.980">
    <property type="match status" value="4"/>
</dbReference>
<dbReference type="Gene3D" id="3.30.559.10">
    <property type="entry name" value="Chloramphenicol acetyltransferase-like domain"/>
    <property type="match status" value="4"/>
</dbReference>
<evidence type="ECO:0000256" key="2">
    <source>
        <dbReference type="ARBA" id="ARBA00006432"/>
    </source>
</evidence>
<dbReference type="CDD" id="cd19531">
    <property type="entry name" value="LCL_NRPS-like"/>
    <property type="match status" value="4"/>
</dbReference>
<comment type="caution">
    <text evidence="7">The sequence shown here is derived from an EMBL/GenBank/DDBJ whole genome shotgun (WGS) entry which is preliminary data.</text>
</comment>
<evidence type="ECO:0000313" key="7">
    <source>
        <dbReference type="EMBL" id="TQF10467.1"/>
    </source>
</evidence>
<organism evidence="7 8">
    <name type="scientific">Myxococcus llanfairpwllgwyngyllgogerychwyrndrobwllllantysiliogogogochensis</name>
    <dbReference type="NCBI Taxonomy" id="2590453"/>
    <lineage>
        <taxon>Bacteria</taxon>
        <taxon>Pseudomonadati</taxon>
        <taxon>Myxococcota</taxon>
        <taxon>Myxococcia</taxon>
        <taxon>Myxococcales</taxon>
        <taxon>Cystobacterineae</taxon>
        <taxon>Myxococcaceae</taxon>
        <taxon>Myxococcus</taxon>
    </lineage>
</organism>
<dbReference type="FunFam" id="3.40.50.980:FF:000001">
    <property type="entry name" value="Non-ribosomal peptide synthetase"/>
    <property type="match status" value="2"/>
</dbReference>
<dbReference type="SUPFAM" id="SSF47336">
    <property type="entry name" value="ACP-like"/>
    <property type="match status" value="4"/>
</dbReference>
<dbReference type="GO" id="GO:0003824">
    <property type="term" value="F:catalytic activity"/>
    <property type="evidence" value="ECO:0007669"/>
    <property type="project" value="InterPro"/>
</dbReference>
<dbReference type="NCBIfam" id="NF003417">
    <property type="entry name" value="PRK04813.1"/>
    <property type="match status" value="4"/>
</dbReference>
<evidence type="ECO:0000256" key="5">
    <source>
        <dbReference type="SAM" id="MobiDB-lite"/>
    </source>
</evidence>
<evidence type="ECO:0000259" key="6">
    <source>
        <dbReference type="PROSITE" id="PS50075"/>
    </source>
</evidence>
<evidence type="ECO:0000256" key="4">
    <source>
        <dbReference type="ARBA" id="ARBA00022553"/>
    </source>
</evidence>
<dbReference type="Gene3D" id="1.10.1200.10">
    <property type="entry name" value="ACP-like"/>
    <property type="match status" value="3"/>
</dbReference>
<dbReference type="InterPro" id="IPR023213">
    <property type="entry name" value="CAT-like_dom_sf"/>
</dbReference>
<dbReference type="FunFam" id="3.40.50.980:FF:000002">
    <property type="entry name" value="Enterobactin synthetase component F"/>
    <property type="match status" value="1"/>
</dbReference>
<dbReference type="OrthoDB" id="5376792at2"/>
<dbReference type="Gene3D" id="2.30.38.10">
    <property type="entry name" value="Luciferase, Domain 3"/>
    <property type="match status" value="2"/>
</dbReference>
<dbReference type="FunFam" id="1.10.1200.10:FF:000016">
    <property type="entry name" value="Non-ribosomal peptide synthase"/>
    <property type="match status" value="1"/>
</dbReference>
<dbReference type="PROSITE" id="PS00455">
    <property type="entry name" value="AMP_BINDING"/>
    <property type="match status" value="4"/>
</dbReference>
<reference evidence="7 8" key="1">
    <citation type="submission" date="2019-06" db="EMBL/GenBank/DDBJ databases">
        <authorList>
            <person name="Livingstone P."/>
            <person name="Whitworth D."/>
        </authorList>
    </citation>
    <scope>NUCLEOTIDE SEQUENCE [LARGE SCALE GENOMIC DNA]</scope>
    <source>
        <strain evidence="7 8">AM401</strain>
    </source>
</reference>
<dbReference type="Pfam" id="PF00550">
    <property type="entry name" value="PP-binding"/>
    <property type="match status" value="4"/>
</dbReference>
<dbReference type="Pfam" id="PF00501">
    <property type="entry name" value="AMP-binding"/>
    <property type="match status" value="4"/>
</dbReference>
<dbReference type="InterPro" id="IPR009081">
    <property type="entry name" value="PP-bd_ACP"/>
</dbReference>
<dbReference type="Pfam" id="PF00975">
    <property type="entry name" value="Thioesterase"/>
    <property type="match status" value="1"/>
</dbReference>
<dbReference type="GO" id="GO:0005829">
    <property type="term" value="C:cytosol"/>
    <property type="evidence" value="ECO:0007669"/>
    <property type="project" value="TreeGrafter"/>
</dbReference>
<sequence>MAAALAQHHAPSLPLPNPTPSSLPPRASFAQERLWFLHQLQPDSAAYVIPEALELTGALDTEALETALRLLPERHTSLRAVFGSSEGQPRMAFQPVSERVLDVEDLRTSARGEESLRALLTRRLEEESARPFSLEHGPLYRFRLFRLAADQHVLLMVIHHIVVDGLSMDRLLVELAQGYSELSQRRSPVLPTPLLSYADVSAWQRAPEVRAREEVHLDYWKQQLADAPALLALPTDKPRPPVITDQGGFSRHHALPRDVRQRLEALCRQHQVTPFMALYAVFATLLHRYSGERELCIGTPVSGRTLAATEDIVGLFLNTLVLRTQVPAGMTFAALLAQVRSTSLDAFSHQDVPFERVVDALHVERSLSHAPLFQVMFDLRRVDAPLSFSGLSSQHVFVDNGTSQLDLALTATELPDSSLQLYFQFRTDLFEHASVERMLSHFVLLLEQALAAPQLPLSELSLLDADERRRVLLDFNDTERAFDSDGTVASILEAAFARTPDAVALVAPDATLTFAQLHARASRLASHLAALGVRPEAVVGVCVERSSEAVVSLLAVHLSGATCLPLEPSHPPARRALLLQQSRACLVISSPSLFEGTQLGIVVIEPGAAQQPHAALAEPLRAHPDNLAYILYTSGSTGVPKGVLSTQQNVVHCFDAFDSLYSTSPGHTWAASGSLSFDIHQEEILFSLSRGARVILRDVGPLGLARDILHHRVSHVVITPSSLASALEEPGAFDAFRSLSVLVTGGEVLPDSLVQSLALTSTRLVNTYGPTEASINVAAEISLPHRPVRLGRPLPRCRLYVLDDSLQPLPPGVPGKLFIGGICLARGYHSLPHLTAERFIPDAFSSSPGSRLYDTGDRARWNDDGSLSFLGRSDFQLKLRGVRVEVEEIEAALLRLHGVRQAAVLPFRPSRDTFLVAFLVLDDSSPSLSSLRDALASSLPEALVPSRFLSLPSLPFTTSGKVDRTALSSFDISSAVAAESSSDSAPRGQAEALLSQLFADVLSLSVVPRDADFFSLGGHSLSATRLVSRIRLAFGVELPLASLFASPSVAGLAAALAQHHAPSLPLPNPTPSSLPPRASFAQERLWFLHQLQPELRAYNIPEAVELRGPLDVPALDGALRLLLERHPVLRTTLVAEDGRPVPRRGSIPVEVLQVEDLPASDGDSPVLHQRLREEATRAMSLERGPLYRFRLFRLAPEQHVLLLVLHHLVVDGLSIDILLNELSQAYAALGQQQVPALPQRQLDYADVAAWLHSAPVREREGVHLEYWKRQLAGAPAFLSLPTDKPRPPVLGDTGALSRFHRLSPALEQALTKVCREHQVTPFMVLGAALSALLHRHSGQDDVSVGTPVSGRPHPALEDLVGLFTNTVVLRTRFSPGTTFAELLASTRTTALEAFTHQDAPFERVVEALQVERSLAHSPLFQVGFFWERSANTLADTFPGLQVRPLVVDGLNTQSELALTVTESPQGHELSFQYSTDLFEAPTVERLLSHYVHLLEDALGLPSRRVAHLSLLDVEARRQVLRDFNDTRREYDANATLVSLIEAQAERTPDLCALSFEGHHVTYGELEARANQLARHLQSLGAGPEVLVGVFLERSLELVIALVGILKSGAAYLPLDPELPRERLAGMLEDGAAPVVITRQDLVSHLPLHEGHTVLLDAEAPRLASLPSTRVASRPHPDSLAYVIFTSGSTGRPKGAMNAHRAVVNRLTWMHQVHALAPGDSVLQKTPTSFDVSVWELFWPLTVGARLVLARPGGHREPAYLARLLASERITIAHFVPSMLGAFLEEPWQESLKDLRVLVCSGEALSADLVQRTHARLPATEVHNLYGPTEAAVDVTHWSCRRADTRTSVPIGRPVANTHLLVLDSSGRPVPVGVQGELFIGGLQVGRGYWRRPELTAERFIPDPFSDLPGASLYRTGDLARWRGDGTLEYLGRTDFQVKVRGQRIELEEIEATLRRLPSVRDAIVLARATAQNDARLIAYVVAREGQAEQAVASRAALKTLLPEAMVPSVFVVLDALPLTPSGKVDRRALTGLPLPETESTKGANEAPPKGPLEQLLASFFCQVLGLESVSRDADFFALGGHSLSATRLVSRIRKALGQELPLKALFLAPTVAGVARALSELSPGQTHALPEPLPRTGDAPTVSSFSQERMWFLHQLMPDSASLAIPEATELRGPLDAEALESALVFLLERHAALRSTFTPAEGGPRVSFQPVPPRVLDREDLSTVAGGDEATRQVLLSRLKEESERPFPLDTGPMCRFHLFHLAPEHHVLLLVFHHIVVDGLSMDILLRELAEAYAAFVENRTPTPPPLALDFADVAAWQRSPALLARQDVHLEYWRRKLEGASTVLELPTDVPRHPGRSHEGGFTRHHPLPEHLAEALRTLCREQQVTPFIALYAAFAALLHRYTGQLDLSVGTPVSGRVHPSVEPLVGLFINTVALRTQIAPEASFLTLLKHARTTALEAFAHQEVPFERVVDALQVERSLSHAPLVQAMFELNPSPRVLSDGFPGLKANQIRLGSAASLYDVMLTAEEFRDRFGFYLEYPTALFEAESAERMVSNYVSLLEAALLAPTTPVSQLSLFTEEERRKVLVDFNDFARARDAHDTVLSRFAAQVSATPDAEALCYEDQTLSYRELHARSTQLAHFLRELGAGPEERVALCLERGPELIVSMLAVLKAGGAYVPLDPVHPPERLTQLLVDSGARVLVTRESLGHVFSTVPIMAAYVDTDAAEVSRKPVEDLPPPVSVDQLAYVIFTSGSTGRPKGALLTHRGLCNTALASLAAQGLRPGRRVLQFASVTFDGSVWEIFPTLLAGATLVMAPRERLMPDLPLRTLMREQRITDCALTPTVLAQLETEGLENLQSIVSCGEPLSVDLARRWAPGRALLNSYGPTEVTVAATITTFPGFGCPSGAAAEIARVTVGKPLDNNILLVLDARLELSPIGVPGELYVGGIGLARGYLERPDLTAERFIPNPFTTTPGERLYRTGDRVRWLGDGQVEYLGRLDTQLKIRGMRVEPGEIEAVLARHSDVREVAVVPRDDLGGGKRLVAFLVSASSGTIALDELRAWLRQRLPEHMVPSAFIPIDALPLTTSRKVDRKALSQRELPRQELSALGDDAPRGATEQQVASMFQDALGLEQLSREGNFFEHGGHSLSATRLVARLRQAFGVELPLGVFFANPTIAYVAALIDAAPRATQQGPTVVTRPEILPPSLVQERLWYALQLPQAPPYVLTLGLLLEGALDADRFEEALAAVVERNETLRSTFFQHGDALRIRVQPSRATVLTRVDLSHLSATHALESAREAVVRLDREHFDLEHGPLYRFEMLKLDATGTRHAVVFAFSHTVNDGVGLGTFAEELATAWNAAVQGRTVALAPLELQYTDYAVWQRQPEQLRRLEEGLASWKQALANAPPLLDLPLDFPRRAPALNDNMRAVAVSLSVEHSDTIRALARSEGVSSFSVLLALTQAWLHRLSGQAHVVVATPFSGRATPQVERLLGYFANVLPLCTDVSGAPSLRGLLGRVRDVVAHATTHQEVPFKRIADTVQPDGDRSAPRLAQALLQAERPGLPELEGLSVAELDVDGVIPAYDVVVSVTLGDSGALAGFVALDGALFTPETGERFARAFEQLAASALSEPDVSLPRLSMLSPAQRADVLAALAGPSQDIAPGTCIHTLFEAQVRRTPHAPAVAHGDVTWSYAQLNARANLLASRLLARGLVPEERVGVVMEPSTQAMAVLLGILKAGGAYVPLDADWPEPRKRDVLERAEVRRLWVDENVLEAHVPLVADVEVAPQPASVTDDLEPGPRRVLDSQTAYIVFTSGSTGEPKGVMVEHRSVVNHNVAIAKRFRLVEGDRMLQFAPLTFDAAAEDLYPPLAVGGTVVMRSGLVPAHTMTPYLEETGITIISLPPTYIEEWIRQMEALGQRVPARLKLLAPGGDVLKQETFEAWVRVGGGHAPWVNVYGPTECTITSATCDIPGEEGLGTAATFPIGRPMPRVCFYLLDEHLEPVPPGLPGRVYIGGAALSRGYLLAPHLTSERFLPDPFSSTPGARMYHTGDLARLLPDGRLRFLGRADHQVKIRGFRIELSEIENCLRRQPQVQEAVVVARVSSAGTTSLCAYVQAPGVTRSDVFRQHVASQLPGYMVPATFVVMDALPINANGKVDRKALPAPDVLVAPESSEPASESKLETPFRTTLEMVLQRLWKEALGRADVQASDDFFALGGDSILAMRLLARLEEELGLPLPLATLFQSPTLGESAEAILALMREGPRRTSAVRLASPHVPEGTPLLFLFHAGDGEVHHYRDLVPRLEPHFRCYGIQAPETLASGHGHATMEARVEAYTRDIRALQPQGPYRLVGFSYGGYPALGVAAALEAQGETVELLGMVDTATSEAIQAVTPSSGEDPVLVLASEFGVRDETLEEELSTMPRPEQWEHVALRARERGTAAPHFRGSDFARIWRVLGEVLTPQARAWSIPLTRVRPRLLTSRAVRQQVGDAFLGWTRHLPAEHLDVVELEGEHATVLHPPEVDLLAEQLLSGSGLPTRSS</sequence>
<comment type="similarity">
    <text evidence="2">Belongs to the ATP-dependent AMP-binding enzyme family.</text>
</comment>
<dbReference type="FunFam" id="3.40.50.12780:FF:000012">
    <property type="entry name" value="Non-ribosomal peptide synthetase"/>
    <property type="match status" value="2"/>
</dbReference>
<dbReference type="SMART" id="SM00823">
    <property type="entry name" value="PKS_PP"/>
    <property type="match status" value="4"/>
</dbReference>
<protein>
    <submittedName>
        <fullName evidence="7">Amino acid adenylation domain-containing protein</fullName>
    </submittedName>
</protein>
<dbReference type="CDD" id="cd05930">
    <property type="entry name" value="A_NRPS"/>
    <property type="match status" value="3"/>
</dbReference>
<dbReference type="InterPro" id="IPR045851">
    <property type="entry name" value="AMP-bd_C_sf"/>
</dbReference>
<dbReference type="InterPro" id="IPR001242">
    <property type="entry name" value="Condensation_dom"/>
</dbReference>
<dbReference type="InterPro" id="IPR010071">
    <property type="entry name" value="AA_adenyl_dom"/>
</dbReference>
<evidence type="ECO:0000256" key="3">
    <source>
        <dbReference type="ARBA" id="ARBA00022450"/>
    </source>
</evidence>
<dbReference type="FunFam" id="1.10.1200.10:FF:000005">
    <property type="entry name" value="Nonribosomal peptide synthetase 1"/>
    <property type="match status" value="2"/>
</dbReference>
<dbReference type="InterPro" id="IPR001031">
    <property type="entry name" value="Thioesterase"/>
</dbReference>
<evidence type="ECO:0000256" key="1">
    <source>
        <dbReference type="ARBA" id="ARBA00001957"/>
    </source>
</evidence>
<dbReference type="Gene3D" id="3.30.559.30">
    <property type="entry name" value="Nonribosomal peptide synthetase, condensation domain"/>
    <property type="match status" value="4"/>
</dbReference>
<dbReference type="InterPro" id="IPR025110">
    <property type="entry name" value="AMP-bd_C"/>
</dbReference>
<gene>
    <name evidence="7" type="ORF">FJV41_39320</name>
</gene>
<dbReference type="InterPro" id="IPR036736">
    <property type="entry name" value="ACP-like_sf"/>
</dbReference>
<dbReference type="InterPro" id="IPR006162">
    <property type="entry name" value="Ppantetheine_attach_site"/>
</dbReference>
<dbReference type="InterPro" id="IPR029058">
    <property type="entry name" value="AB_hydrolase_fold"/>
</dbReference>
<dbReference type="Gene3D" id="3.40.50.12780">
    <property type="entry name" value="N-terminal domain of ligase-like"/>
    <property type="match status" value="2"/>
</dbReference>
<dbReference type="FunFam" id="2.30.38.10:FF:000001">
    <property type="entry name" value="Non-ribosomal peptide synthetase PvdI"/>
    <property type="match status" value="2"/>
</dbReference>
<dbReference type="GO" id="GO:0072330">
    <property type="term" value="P:monocarboxylic acid biosynthetic process"/>
    <property type="evidence" value="ECO:0007669"/>
    <property type="project" value="UniProtKB-ARBA"/>
</dbReference>
<feature type="domain" description="Carrier" evidence="6">
    <location>
        <begin position="3115"/>
        <end position="3190"/>
    </location>
</feature>
<feature type="domain" description="Carrier" evidence="6">
    <location>
        <begin position="985"/>
        <end position="1060"/>
    </location>
</feature>
<keyword evidence="3" id="KW-0596">Phosphopantetheine</keyword>
<dbReference type="FunFam" id="3.30.300.30:FF:000015">
    <property type="entry name" value="Nonribosomal peptide synthase SidD"/>
    <property type="match status" value="1"/>
</dbReference>
<dbReference type="SUPFAM" id="SSF53474">
    <property type="entry name" value="alpha/beta-Hydrolases"/>
    <property type="match status" value="1"/>
</dbReference>